<evidence type="ECO:0000313" key="1">
    <source>
        <dbReference type="EMBL" id="KRZ63929.1"/>
    </source>
</evidence>
<organism evidence="1 2">
    <name type="scientific">Trichinella papuae</name>
    <dbReference type="NCBI Taxonomy" id="268474"/>
    <lineage>
        <taxon>Eukaryota</taxon>
        <taxon>Metazoa</taxon>
        <taxon>Ecdysozoa</taxon>
        <taxon>Nematoda</taxon>
        <taxon>Enoplea</taxon>
        <taxon>Dorylaimia</taxon>
        <taxon>Trichinellida</taxon>
        <taxon>Trichinellidae</taxon>
        <taxon>Trichinella</taxon>
    </lineage>
</organism>
<reference evidence="1 2" key="1">
    <citation type="submission" date="2015-01" db="EMBL/GenBank/DDBJ databases">
        <title>Evolution of Trichinella species and genotypes.</title>
        <authorList>
            <person name="Korhonen P.K."/>
            <person name="Edoardo P."/>
            <person name="Giuseppe L.R."/>
            <person name="Gasser R.B."/>
        </authorList>
    </citation>
    <scope>NUCLEOTIDE SEQUENCE [LARGE SCALE GENOMIC DNA]</scope>
    <source>
        <strain evidence="1">ISS1980</strain>
    </source>
</reference>
<dbReference type="EMBL" id="JYDO01001691">
    <property type="protein sequence ID" value="KRZ63929.1"/>
    <property type="molecule type" value="Genomic_DNA"/>
</dbReference>
<name>A0A0V1LWQ2_9BILA</name>
<accession>A0A0V1LWQ2</accession>
<protein>
    <submittedName>
        <fullName evidence="1">Uncharacterized protein</fullName>
    </submittedName>
</protein>
<dbReference type="Proteomes" id="UP000054843">
    <property type="component" value="Unassembled WGS sequence"/>
</dbReference>
<dbReference type="AlphaFoldDB" id="A0A0V1LWQ2"/>
<keyword evidence="2" id="KW-1185">Reference proteome</keyword>
<gene>
    <name evidence="1" type="ORF">T10_3123</name>
</gene>
<proteinExistence type="predicted"/>
<comment type="caution">
    <text evidence="1">The sequence shown here is derived from an EMBL/GenBank/DDBJ whole genome shotgun (WGS) entry which is preliminary data.</text>
</comment>
<evidence type="ECO:0000313" key="2">
    <source>
        <dbReference type="Proteomes" id="UP000054843"/>
    </source>
</evidence>
<sequence length="59" mass="7025">MPISRDIFNKLCSFLCINIGNDNFKGNLFHNYWAVWGETKQVYSSEKFENFEAKLFLQK</sequence>